<keyword evidence="1" id="KW-0472">Membrane</keyword>
<sequence length="299" mass="33465">MRRSRKVASSMSAYTMVGRFSRPVGNLAHFRRHFADNAATTSSKSPVAARVGRWMQMYEDFIGITEVKEAQNGVLLAEQRFRVAQDGRRETQAEIQLVQMRLKDMHGELDKVSRGEDRYLRLVTRETRRHQIGATLLAGVRLRARQRSADRFAALATAVRESHEREREYAEKTKYWSLIGSVWARPIASRATTVAQHVRLRELGDIAAATDAGRTESLVGDGATHAEMERVRALVAAATACEDAGFVVAYAEPRLREVVAEGADDLEWRVKVNSIGTVVFVYAAFALTLPVLYNIFKGL</sequence>
<dbReference type="RefSeq" id="XP_014677472.1">
    <property type="nucleotide sequence ID" value="XM_014821986.1"/>
</dbReference>
<proteinExistence type="predicted"/>
<dbReference type="PANTHER" id="PTHR28624">
    <property type="entry name" value="COILED-COIL DOMAIN-CONTAINING PROTEIN 51"/>
    <property type="match status" value="1"/>
</dbReference>
<keyword evidence="2" id="KW-1185">Reference proteome</keyword>
<keyword evidence="1" id="KW-1133">Transmembrane helix</keyword>
<dbReference type="Proteomes" id="UP000695022">
    <property type="component" value="Unplaced"/>
</dbReference>
<accession>A0ABM1EZ51</accession>
<gene>
    <name evidence="3" type="primary">LOC106817325</name>
</gene>
<dbReference type="PANTHER" id="PTHR28624:SF1">
    <property type="entry name" value="MITOCHONDRIAL POTASSIUM CHANNEL"/>
    <property type="match status" value="1"/>
</dbReference>
<keyword evidence="1" id="KW-0812">Transmembrane</keyword>
<feature type="transmembrane region" description="Helical" evidence="1">
    <location>
        <begin position="275"/>
        <end position="296"/>
    </location>
</feature>
<reference evidence="3" key="1">
    <citation type="submission" date="2025-08" db="UniProtKB">
        <authorList>
            <consortium name="RefSeq"/>
        </authorList>
    </citation>
    <scope>IDENTIFICATION</scope>
</reference>
<protein>
    <submittedName>
        <fullName evidence="3">Coiled-coil domain-containing protein 51-like</fullName>
    </submittedName>
</protein>
<evidence type="ECO:0000313" key="3">
    <source>
        <dbReference type="RefSeq" id="XP_014677472.1"/>
    </source>
</evidence>
<dbReference type="InterPro" id="IPR037660">
    <property type="entry name" value="CCDC51"/>
</dbReference>
<name>A0ABM1EZ51_PRICU</name>
<organism evidence="2 3">
    <name type="scientific">Priapulus caudatus</name>
    <name type="common">Priapulid worm</name>
    <dbReference type="NCBI Taxonomy" id="37621"/>
    <lineage>
        <taxon>Eukaryota</taxon>
        <taxon>Metazoa</taxon>
        <taxon>Ecdysozoa</taxon>
        <taxon>Scalidophora</taxon>
        <taxon>Priapulida</taxon>
        <taxon>Priapulimorpha</taxon>
        <taxon>Priapulimorphida</taxon>
        <taxon>Priapulidae</taxon>
        <taxon>Priapulus</taxon>
    </lineage>
</organism>
<evidence type="ECO:0000313" key="2">
    <source>
        <dbReference type="Proteomes" id="UP000695022"/>
    </source>
</evidence>
<evidence type="ECO:0000256" key="1">
    <source>
        <dbReference type="SAM" id="Phobius"/>
    </source>
</evidence>
<dbReference type="GeneID" id="106817325"/>